<dbReference type="SUPFAM" id="SSF52172">
    <property type="entry name" value="CheY-like"/>
    <property type="match status" value="1"/>
</dbReference>
<dbReference type="InterPro" id="IPR025944">
    <property type="entry name" value="Sigma_54_int_dom_CS"/>
</dbReference>
<protein>
    <submittedName>
        <fullName evidence="7">Sigma-54 dependent transcriptional regulator</fullName>
    </submittedName>
</protein>
<dbReference type="InterPro" id="IPR045343">
    <property type="entry name" value="VpsR"/>
</dbReference>
<dbReference type="PANTHER" id="PTHR32071:SF120">
    <property type="entry name" value="TRANSCRIPTIONAL REGULATOR-RELATED"/>
    <property type="match status" value="1"/>
</dbReference>
<gene>
    <name evidence="7" type="ORF">U0042_02725</name>
</gene>
<dbReference type="Gene3D" id="1.10.10.60">
    <property type="entry name" value="Homeodomain-like"/>
    <property type="match status" value="1"/>
</dbReference>
<dbReference type="SUPFAM" id="SSF52540">
    <property type="entry name" value="P-loop containing nucleoside triphosphate hydrolases"/>
    <property type="match status" value="1"/>
</dbReference>
<dbReference type="InterPro" id="IPR027417">
    <property type="entry name" value="P-loop_NTPase"/>
</dbReference>
<dbReference type="PROSITE" id="PS50045">
    <property type="entry name" value="SIGMA54_INTERACT_4"/>
    <property type="match status" value="1"/>
</dbReference>
<dbReference type="InterPro" id="IPR002197">
    <property type="entry name" value="HTH_Fis"/>
</dbReference>
<name>A0ABZ0WMN5_9BURK</name>
<evidence type="ECO:0000313" key="7">
    <source>
        <dbReference type="EMBL" id="WQD78639.1"/>
    </source>
</evidence>
<dbReference type="InterPro" id="IPR058031">
    <property type="entry name" value="AAA_lid_NorR"/>
</dbReference>
<dbReference type="SUPFAM" id="SSF46689">
    <property type="entry name" value="Homeodomain-like"/>
    <property type="match status" value="1"/>
</dbReference>
<dbReference type="InterPro" id="IPR025943">
    <property type="entry name" value="Sigma_54_int_dom_ATP-bd_2"/>
</dbReference>
<keyword evidence="2" id="KW-0067">ATP-binding</keyword>
<dbReference type="EMBL" id="CP139965">
    <property type="protein sequence ID" value="WQD78639.1"/>
    <property type="molecule type" value="Genomic_DNA"/>
</dbReference>
<keyword evidence="1" id="KW-0547">Nucleotide-binding</keyword>
<dbReference type="Pfam" id="PF02954">
    <property type="entry name" value="HTH_8"/>
    <property type="match status" value="1"/>
</dbReference>
<dbReference type="PROSITE" id="PS00688">
    <property type="entry name" value="SIGMA54_INTERACT_3"/>
    <property type="match status" value="1"/>
</dbReference>
<evidence type="ECO:0000259" key="6">
    <source>
        <dbReference type="PROSITE" id="PS50045"/>
    </source>
</evidence>
<dbReference type="InterPro" id="IPR003593">
    <property type="entry name" value="AAA+_ATPase"/>
</dbReference>
<evidence type="ECO:0000313" key="8">
    <source>
        <dbReference type="Proteomes" id="UP001325479"/>
    </source>
</evidence>
<evidence type="ECO:0000256" key="5">
    <source>
        <dbReference type="ARBA" id="ARBA00023163"/>
    </source>
</evidence>
<reference evidence="7 8" key="1">
    <citation type="submission" date="2023-12" db="EMBL/GenBank/DDBJ databases">
        <title>Genome sequencing and assembly of bacterial species from a model synthetic community.</title>
        <authorList>
            <person name="Hogle S.L."/>
        </authorList>
    </citation>
    <scope>NUCLEOTIDE SEQUENCE [LARGE SCALE GENOMIC DNA]</scope>
    <source>
        <strain evidence="7 8">HAMBI 2494</strain>
    </source>
</reference>
<proteinExistence type="predicted"/>
<accession>A0ABZ0WMN5</accession>
<dbReference type="PROSITE" id="PS00676">
    <property type="entry name" value="SIGMA54_INTERACT_2"/>
    <property type="match status" value="1"/>
</dbReference>
<dbReference type="InterPro" id="IPR009057">
    <property type="entry name" value="Homeodomain-like_sf"/>
</dbReference>
<dbReference type="Pfam" id="PF25601">
    <property type="entry name" value="AAA_lid_14"/>
    <property type="match status" value="1"/>
</dbReference>
<dbReference type="PANTHER" id="PTHR32071">
    <property type="entry name" value="TRANSCRIPTIONAL REGULATORY PROTEIN"/>
    <property type="match status" value="1"/>
</dbReference>
<dbReference type="Proteomes" id="UP001325479">
    <property type="component" value="Chromosome"/>
</dbReference>
<dbReference type="Gene3D" id="3.40.50.300">
    <property type="entry name" value="P-loop containing nucleotide triphosphate hydrolases"/>
    <property type="match status" value="1"/>
</dbReference>
<organism evidence="7 8">
    <name type="scientific">Paraburkholderia kururiensis</name>
    <dbReference type="NCBI Taxonomy" id="984307"/>
    <lineage>
        <taxon>Bacteria</taxon>
        <taxon>Pseudomonadati</taxon>
        <taxon>Pseudomonadota</taxon>
        <taxon>Betaproteobacteria</taxon>
        <taxon>Burkholderiales</taxon>
        <taxon>Burkholderiaceae</taxon>
        <taxon>Paraburkholderia</taxon>
    </lineage>
</organism>
<dbReference type="SMART" id="SM00382">
    <property type="entry name" value="AAA"/>
    <property type="match status" value="1"/>
</dbReference>
<dbReference type="Pfam" id="PF20161">
    <property type="entry name" value="VpsR"/>
    <property type="match status" value="1"/>
</dbReference>
<keyword evidence="3" id="KW-0805">Transcription regulation</keyword>
<feature type="domain" description="Sigma-54 factor interaction" evidence="6">
    <location>
        <begin position="141"/>
        <end position="371"/>
    </location>
</feature>
<dbReference type="InterPro" id="IPR011006">
    <property type="entry name" value="CheY-like_superfamily"/>
</dbReference>
<dbReference type="InterPro" id="IPR002078">
    <property type="entry name" value="Sigma_54_int"/>
</dbReference>
<dbReference type="Pfam" id="PF00158">
    <property type="entry name" value="Sigma54_activat"/>
    <property type="match status" value="1"/>
</dbReference>
<evidence type="ECO:0000256" key="2">
    <source>
        <dbReference type="ARBA" id="ARBA00022840"/>
    </source>
</evidence>
<keyword evidence="5" id="KW-0804">Transcription</keyword>
<evidence type="ECO:0000256" key="1">
    <source>
        <dbReference type="ARBA" id="ARBA00022741"/>
    </source>
</evidence>
<dbReference type="CDD" id="cd00009">
    <property type="entry name" value="AAA"/>
    <property type="match status" value="1"/>
</dbReference>
<evidence type="ECO:0000256" key="4">
    <source>
        <dbReference type="ARBA" id="ARBA00023125"/>
    </source>
</evidence>
<dbReference type="Gene3D" id="1.10.8.60">
    <property type="match status" value="1"/>
</dbReference>
<keyword evidence="4" id="KW-0238">DNA-binding</keyword>
<keyword evidence="8" id="KW-1185">Reference proteome</keyword>
<sequence length="443" mass="49051">MNAPPRRSLVLVSRAPADGLGDVLLQHGWNVMIANSASQLRRQLARHRPTVGVFDFASGFSALEIATFRSSFIRREPGWVAVVGPGQTGSEALRHAIHSYFSRFVALPCETERIVEAVEREHSMAMLEDTPPPGDSMDGEIVGACDVMKELFRSIAKVAKSEASVLISGESGTGKELTANVIHKRSSRRNGPFVAINCGALSQQLAQSILFGYERGAFTGAWQRRLGLVEVAHGGTLFLDEIADLPLDSQAILLRFLQERKIQRLGGTEQIDVDVRVISAANVSLEEAVAEGRFRSDLYHRLCVLGIEQPPLRERGSDIALLAWHILDRYLPIDGRRQIRGFSSCAIRAMYEHPWPGNVRELINRIRRAIVMGEQRVITAADLELEDRVGELENTLVQARAAAEREAIEVALMRHGDRPHRAARELGISRATLYRLMANHGAR</sequence>
<dbReference type="RefSeq" id="WP_114809748.1">
    <property type="nucleotide sequence ID" value="NZ_CP139965.1"/>
</dbReference>
<evidence type="ECO:0000256" key="3">
    <source>
        <dbReference type="ARBA" id="ARBA00023015"/>
    </source>
</evidence>